<organism evidence="2">
    <name type="scientific">Schizophyllum commune (strain H4-8 / FGSC 9210)</name>
    <name type="common">Split gill fungus</name>
    <dbReference type="NCBI Taxonomy" id="578458"/>
    <lineage>
        <taxon>Eukaryota</taxon>
        <taxon>Fungi</taxon>
        <taxon>Dikarya</taxon>
        <taxon>Basidiomycota</taxon>
        <taxon>Agaricomycotina</taxon>
        <taxon>Agaricomycetes</taxon>
        <taxon>Agaricomycetidae</taxon>
        <taxon>Agaricales</taxon>
        <taxon>Schizophyllaceae</taxon>
        <taxon>Schizophyllum</taxon>
    </lineage>
</organism>
<reference evidence="1 2" key="1">
    <citation type="journal article" date="2010" name="Nat. Biotechnol.">
        <title>Genome sequence of the model mushroom Schizophyllum commune.</title>
        <authorList>
            <person name="Ohm R.A."/>
            <person name="de Jong J.F."/>
            <person name="Lugones L.G."/>
            <person name="Aerts A."/>
            <person name="Kothe E."/>
            <person name="Stajich J.E."/>
            <person name="de Vries R.P."/>
            <person name="Record E."/>
            <person name="Levasseur A."/>
            <person name="Baker S.E."/>
            <person name="Bartholomew K.A."/>
            <person name="Coutinho P.M."/>
            <person name="Erdmann S."/>
            <person name="Fowler T.J."/>
            <person name="Gathman A.C."/>
            <person name="Lombard V."/>
            <person name="Henrissat B."/>
            <person name="Knabe N."/>
            <person name="Kuees U."/>
            <person name="Lilly W.W."/>
            <person name="Lindquist E."/>
            <person name="Lucas S."/>
            <person name="Magnuson J.K."/>
            <person name="Piumi F."/>
            <person name="Raudaskoski M."/>
            <person name="Salamov A."/>
            <person name="Schmutz J."/>
            <person name="Schwarze F.W.M.R."/>
            <person name="vanKuyk P.A."/>
            <person name="Horton J.S."/>
            <person name="Grigoriev I.V."/>
            <person name="Woesten H.A.B."/>
        </authorList>
    </citation>
    <scope>NUCLEOTIDE SEQUENCE [LARGE SCALE GENOMIC DNA]</scope>
    <source>
        <strain evidence="2">H4-8 / FGSC 9210</strain>
    </source>
</reference>
<dbReference type="InParanoid" id="D8QLP4"/>
<evidence type="ECO:0000313" key="2">
    <source>
        <dbReference type="Proteomes" id="UP000007431"/>
    </source>
</evidence>
<accession>D8QLP4</accession>
<dbReference type="AlphaFoldDB" id="D8QLP4"/>
<keyword evidence="2" id="KW-1185">Reference proteome</keyword>
<dbReference type="HOGENOM" id="CLU_1556149_0_0_1"/>
<dbReference type="KEGG" id="scm:SCHCO_02645955"/>
<dbReference type="Proteomes" id="UP000007431">
    <property type="component" value="Unassembled WGS sequence"/>
</dbReference>
<sequence length="164" mass="19173">MSTTKGVTWTCDENDEDCRLMVISPGMVDQKADVYRDERGHCYSQLPDYHGLCYVTTYSNIYESCKARLRDRKTGEKLFYGDQCFTIYKWLERLEAATGISRNNGLYECERRDGMPILMLVIACSDKVDTLPHPKKRIQAFKDFLRTKKEPMVKQIRQPRMYSG</sequence>
<evidence type="ECO:0000313" key="1">
    <source>
        <dbReference type="EMBL" id="EFI91383.1"/>
    </source>
</evidence>
<dbReference type="GeneID" id="9596570"/>
<dbReference type="VEuPathDB" id="FungiDB:SCHCODRAFT_02645955"/>
<name>D8QLP4_SCHCM</name>
<dbReference type="RefSeq" id="XP_003026286.1">
    <property type="nucleotide sequence ID" value="XM_003026240.1"/>
</dbReference>
<gene>
    <name evidence="1" type="ORF">SCHCODRAFT_86292</name>
</gene>
<proteinExistence type="predicted"/>
<protein>
    <submittedName>
        <fullName evidence="1">Expressed protein</fullName>
    </submittedName>
</protein>
<dbReference type="EMBL" id="GL377318">
    <property type="protein sequence ID" value="EFI91383.1"/>
    <property type="molecule type" value="Genomic_DNA"/>
</dbReference>